<sequence length="1165" mass="122728">MTANIMNPVLHVMLPGGEVARLAPKPRESLARFIARAGWPINEWATICVRTRGSETGPVMRAQWRERIRKGDRIVFLSRPRGGAGGTRNLIALLGMVAISALAPGIGTAVAGSVFGLTAGTAAAGVVASVAGVAVAAGAGAALQTLMRSAPGGQTDGAQDPIYAWGRGINSARPLQTVPAAYGRRKRTLDYATAPWNSFEGQAEYRHVVLSLGEGRHQVEQILIDDTVLWTAEDGVSPGFTGIDIAFHEPGATITNFPLNVQTSSEVSGQELQFGTWAGGFIVNSAGSTATQIALDFLMPNGCYALNDEGKMTIRAAGVQAEYQPVDDSGVATGPWAPLLTAPVLLAIPSPVRFTRMIEVPPGRHAVRARRTTVKLSDPKIVDQVNWYGLRAIITGPQSFPAATITLRAKATNQLSNEALSQLSVIATRILPVWTGAEWEDQPTRLPAWAALDMATNATYGGERPLSKVDLQAFVDLAATNAARGETFDDEFKDGAACLDVLDTILAPARARTRWLGDLLSLTREDWSPMPDMLLTDNEIVRDSLSLKYDLLPASGPDGVVLEYIDETTWKVATVTAPRGATPARPDRRRMTGVVKRTNAQLLVDHLWRTLNKRRVKVRFSTEHDGRLLAIGSSIALQSSLPQGWGRAGEVAYRSGDHLILSPAPAWGEGQHYIKVRTRTGRQWGPVKCARGDSDGIAVLDAPDLAVVEASQGPLDAALARAAGGAGASFAVGLGTDWQARCLVIGGVPRGEQVALETWLDDPAIYDEDATEVPPLPTAPVLATPTVPSQVSGLSARIVGNEIPRRLEASWNPASGAASYISAVSYDAGASWTPLPEVREPRFDVTIFPQDLRLRVAGANTAGRPGLYTQIEVIAPPLSADNVPIGLGNLVPGLREKVTTQADDAAAATRTVIERLAEAQAERDAQSYLDRQDWRFQMVATADRVTASYNEAITVATGPGSGIVQSITTLEASVDALGGDLASLDASVDTRITAAVGPDSAIADAITALESQLGDLGANLDVSFTTVATLPAGALAAYQLVAKVSDELSTSRAAMLVAAYSDGAGGARSVVQFDAESFSVVNSASGETISPFVISDTSAAISGVFIKDGTVTAEKFDVAELGAITGNLGSIYTAYIQLGDPAGPGIVMSGRPGEDVFIDFFSGPP</sequence>
<dbReference type="RefSeq" id="WP_213373054.1">
    <property type="nucleotide sequence ID" value="NZ_BSFJ01000005.1"/>
</dbReference>
<protein>
    <recommendedName>
        <fullName evidence="2">Tip attachment protein J central straight fiber domain-containing protein</fullName>
    </recommendedName>
</protein>
<evidence type="ECO:0000259" key="2">
    <source>
        <dbReference type="Pfam" id="PF09327"/>
    </source>
</evidence>
<organism evidence="3 4">
    <name type="scientific">Ancylobacter dichloromethanicus</name>
    <dbReference type="NCBI Taxonomy" id="518825"/>
    <lineage>
        <taxon>Bacteria</taxon>
        <taxon>Pseudomonadati</taxon>
        <taxon>Pseudomonadota</taxon>
        <taxon>Alphaproteobacteria</taxon>
        <taxon>Hyphomicrobiales</taxon>
        <taxon>Xanthobacteraceae</taxon>
        <taxon>Ancylobacter</taxon>
    </lineage>
</organism>
<dbReference type="NCBIfam" id="NF040662">
    <property type="entry name" value="attach_TipJ_rel"/>
    <property type="match status" value="1"/>
</dbReference>
<gene>
    <name evidence="3" type="ORF">GCM10017643_18330</name>
</gene>
<accession>A0A9W6J8K9</accession>
<keyword evidence="1" id="KW-0812">Transmembrane</keyword>
<dbReference type="InterPro" id="IPR015406">
    <property type="entry name" value="GpJ_CSF"/>
</dbReference>
<dbReference type="EMBL" id="BSFJ01000005">
    <property type="protein sequence ID" value="GLK71718.1"/>
    <property type="molecule type" value="Genomic_DNA"/>
</dbReference>
<feature type="transmembrane region" description="Helical" evidence="1">
    <location>
        <begin position="90"/>
        <end position="115"/>
    </location>
</feature>
<evidence type="ECO:0000313" key="3">
    <source>
        <dbReference type="EMBL" id="GLK71718.1"/>
    </source>
</evidence>
<dbReference type="Proteomes" id="UP001143370">
    <property type="component" value="Unassembled WGS sequence"/>
</dbReference>
<keyword evidence="4" id="KW-1185">Reference proteome</keyword>
<name>A0A9W6J8K9_9HYPH</name>
<reference evidence="3" key="2">
    <citation type="submission" date="2023-01" db="EMBL/GenBank/DDBJ databases">
        <authorList>
            <person name="Sun Q."/>
            <person name="Evtushenko L."/>
        </authorList>
    </citation>
    <scope>NUCLEOTIDE SEQUENCE</scope>
    <source>
        <strain evidence="3">VKM B-2484</strain>
    </source>
</reference>
<dbReference type="Pfam" id="PF09327">
    <property type="entry name" value="Phage_Tail_Tip"/>
    <property type="match status" value="1"/>
</dbReference>
<proteinExistence type="predicted"/>
<evidence type="ECO:0000256" key="1">
    <source>
        <dbReference type="SAM" id="Phobius"/>
    </source>
</evidence>
<feature type="domain" description="Tip attachment protein J central straight fiber" evidence="2">
    <location>
        <begin position="1034"/>
        <end position="1116"/>
    </location>
</feature>
<comment type="caution">
    <text evidence="3">The sequence shown here is derived from an EMBL/GenBank/DDBJ whole genome shotgun (WGS) entry which is preliminary data.</text>
</comment>
<reference evidence="3" key="1">
    <citation type="journal article" date="2014" name="Int. J. Syst. Evol. Microbiol.">
        <title>Complete genome sequence of Corynebacterium casei LMG S-19264T (=DSM 44701T), isolated from a smear-ripened cheese.</title>
        <authorList>
            <consortium name="US DOE Joint Genome Institute (JGI-PGF)"/>
            <person name="Walter F."/>
            <person name="Albersmeier A."/>
            <person name="Kalinowski J."/>
            <person name="Ruckert C."/>
        </authorList>
    </citation>
    <scope>NUCLEOTIDE SEQUENCE</scope>
    <source>
        <strain evidence="3">VKM B-2484</strain>
    </source>
</reference>
<keyword evidence="1" id="KW-1133">Transmembrane helix</keyword>
<feature type="transmembrane region" description="Helical" evidence="1">
    <location>
        <begin position="121"/>
        <end position="143"/>
    </location>
</feature>
<keyword evidence="1" id="KW-0472">Membrane</keyword>
<evidence type="ECO:0000313" key="4">
    <source>
        <dbReference type="Proteomes" id="UP001143370"/>
    </source>
</evidence>
<dbReference type="AlphaFoldDB" id="A0A9W6J8K9"/>